<evidence type="ECO:0000313" key="15">
    <source>
        <dbReference type="Ensembl" id="ENSPSTP00000017764.1"/>
    </source>
</evidence>
<evidence type="ECO:0000256" key="12">
    <source>
        <dbReference type="SAM" id="MobiDB-lite"/>
    </source>
</evidence>
<keyword evidence="6 13" id="KW-0812">Transmembrane</keyword>
<dbReference type="SMART" id="SM00014">
    <property type="entry name" value="acidPPc"/>
    <property type="match status" value="1"/>
</dbReference>
<keyword evidence="16" id="KW-1185">Reference proteome</keyword>
<protein>
    <recommendedName>
        <fullName evidence="11">Glucose-6-phosphatase 3</fullName>
        <ecNumber evidence="4">3.1.3.9</ecNumber>
    </recommendedName>
</protein>
<proteinExistence type="inferred from homology"/>
<feature type="domain" description="Phosphatidic acid phosphatase type 2/haloperoxidase" evidence="14">
    <location>
        <begin position="199"/>
        <end position="333"/>
    </location>
</feature>
<dbReference type="PANTHER" id="PTHR12591">
    <property type="entry name" value="GLUCOSE-6-PHOSPHATASE"/>
    <property type="match status" value="1"/>
</dbReference>
<evidence type="ECO:0000256" key="1">
    <source>
        <dbReference type="ARBA" id="ARBA00004477"/>
    </source>
</evidence>
<evidence type="ECO:0000256" key="8">
    <source>
        <dbReference type="ARBA" id="ARBA00022824"/>
    </source>
</evidence>
<feature type="transmembrane region" description="Helical" evidence="13">
    <location>
        <begin position="314"/>
        <end position="332"/>
    </location>
</feature>
<name>A0A8C9FNP3_PAVCR</name>
<feature type="transmembrane region" description="Helical" evidence="13">
    <location>
        <begin position="262"/>
        <end position="279"/>
    </location>
</feature>
<keyword evidence="9 13" id="KW-1133">Transmembrane helix</keyword>
<comment type="similarity">
    <text evidence="3">Belongs to the glucose-6-phosphatase family.</text>
</comment>
<feature type="transmembrane region" description="Helical" evidence="13">
    <location>
        <begin position="199"/>
        <end position="221"/>
    </location>
</feature>
<evidence type="ECO:0000256" key="13">
    <source>
        <dbReference type="SAM" id="Phobius"/>
    </source>
</evidence>
<comment type="pathway">
    <text evidence="2">Carbohydrate biosynthesis; gluconeogenesis.</text>
</comment>
<reference evidence="15" key="2">
    <citation type="submission" date="2025-09" db="UniProtKB">
        <authorList>
            <consortium name="Ensembl"/>
        </authorList>
    </citation>
    <scope>IDENTIFICATION</scope>
</reference>
<feature type="transmembrane region" description="Helical" evidence="13">
    <location>
        <begin position="286"/>
        <end position="308"/>
    </location>
</feature>
<dbReference type="GO" id="GO:0005789">
    <property type="term" value="C:endoplasmic reticulum membrane"/>
    <property type="evidence" value="ECO:0007669"/>
    <property type="project" value="UniProtKB-SubCell"/>
</dbReference>
<dbReference type="InterPro" id="IPR000326">
    <property type="entry name" value="PAP2/HPO"/>
</dbReference>
<dbReference type="AlphaFoldDB" id="A0A8C9FNP3"/>
<accession>A0A8C9FNP3</accession>
<dbReference type="PANTHER" id="PTHR12591:SF2">
    <property type="entry name" value="GLUCOSE-6-PHOSPHATASE 3"/>
    <property type="match status" value="1"/>
</dbReference>
<dbReference type="Ensembl" id="ENSPSTT00000018623.1">
    <property type="protein sequence ID" value="ENSPSTP00000017764.1"/>
    <property type="gene ID" value="ENSPSTG00000012725.1"/>
</dbReference>
<sequence>MLVISIPIPVPISIRIPHFPSPPLHPIPIILIPISIPLPILSPPFPSPSHSHQPHPHPHPPHPISFFSPSPFNSFLSPSPPSPSLPPPHPHHPHPIPHPLPLPIPIPFPVPFLSPSPSFPHPHHSHPHPPPTQDPSLTLSLPTAHTMEALYTAGIHVAEVLQAGPPWLENFWVTITTVADPKCIFTVCFPLAYFLDRKVGVAVLWVGLVAEWLNVVFKWFLFGERPFWWIHESGFASRQPLALRQFPVSCETGPGSPSGHCMITGAALWPLVTALTALASRHSKSLLLKLIPFSAYTLLLLAVGLSRVFVLAHFPHQVLGGIVAGAALGWGLQAHTPATRSPGFFAATSLGLLLGSVALHRLMVAAGVDIDWSIRLATTWCKDPSWLRLDTRPFASICRVAGSALGLGLAAGDPQRWDKPLPPRQRAACAVLALAAVRGLQHIPQPQQVTLWYASSFLKYAAGPGLVAVLLPRIARAITRPQGPPHSE</sequence>
<feature type="region of interest" description="Disordered" evidence="12">
    <location>
        <begin position="119"/>
        <end position="139"/>
    </location>
</feature>
<evidence type="ECO:0000256" key="2">
    <source>
        <dbReference type="ARBA" id="ARBA00004742"/>
    </source>
</evidence>
<evidence type="ECO:0000256" key="6">
    <source>
        <dbReference type="ARBA" id="ARBA00022692"/>
    </source>
</evidence>
<dbReference type="EC" id="3.1.3.9" evidence="4"/>
<dbReference type="Gene3D" id="1.20.144.10">
    <property type="entry name" value="Phosphatidic acid phosphatase type 2/haloperoxidase"/>
    <property type="match status" value="1"/>
</dbReference>
<reference evidence="15" key="1">
    <citation type="submission" date="2025-08" db="UniProtKB">
        <authorList>
            <consortium name="Ensembl"/>
        </authorList>
    </citation>
    <scope>IDENTIFICATION</scope>
</reference>
<dbReference type="SUPFAM" id="SSF48317">
    <property type="entry name" value="Acid phosphatase/Vanadium-dependent haloperoxidase"/>
    <property type="match status" value="1"/>
</dbReference>
<dbReference type="GO" id="GO:0006094">
    <property type="term" value="P:gluconeogenesis"/>
    <property type="evidence" value="ECO:0007669"/>
    <property type="project" value="UniProtKB-KW"/>
</dbReference>
<dbReference type="GO" id="GO:0051156">
    <property type="term" value="P:glucose 6-phosphate metabolic process"/>
    <property type="evidence" value="ECO:0007669"/>
    <property type="project" value="TreeGrafter"/>
</dbReference>
<keyword evidence="5" id="KW-0312">Gluconeogenesis</keyword>
<dbReference type="InterPro" id="IPR036938">
    <property type="entry name" value="PAP2/HPO_sf"/>
</dbReference>
<evidence type="ECO:0000256" key="11">
    <source>
        <dbReference type="ARBA" id="ARBA00039337"/>
    </source>
</evidence>
<evidence type="ECO:0000313" key="16">
    <source>
        <dbReference type="Proteomes" id="UP000694428"/>
    </source>
</evidence>
<organism evidence="15 16">
    <name type="scientific">Pavo cristatus</name>
    <name type="common">Indian peafowl</name>
    <name type="synonym">Blue peafowl</name>
    <dbReference type="NCBI Taxonomy" id="9049"/>
    <lineage>
        <taxon>Eukaryota</taxon>
        <taxon>Metazoa</taxon>
        <taxon>Chordata</taxon>
        <taxon>Craniata</taxon>
        <taxon>Vertebrata</taxon>
        <taxon>Euteleostomi</taxon>
        <taxon>Archelosauria</taxon>
        <taxon>Archosauria</taxon>
        <taxon>Dinosauria</taxon>
        <taxon>Saurischia</taxon>
        <taxon>Theropoda</taxon>
        <taxon>Coelurosauria</taxon>
        <taxon>Aves</taxon>
        <taxon>Neognathae</taxon>
        <taxon>Galloanserae</taxon>
        <taxon>Galliformes</taxon>
        <taxon>Phasianidae</taxon>
        <taxon>Phasianinae</taxon>
        <taxon>Pavo</taxon>
    </lineage>
</organism>
<evidence type="ECO:0000256" key="5">
    <source>
        <dbReference type="ARBA" id="ARBA00022432"/>
    </source>
</evidence>
<evidence type="ECO:0000259" key="14">
    <source>
        <dbReference type="SMART" id="SM00014"/>
    </source>
</evidence>
<comment type="subcellular location">
    <subcellularLocation>
        <location evidence="1">Endoplasmic reticulum membrane</location>
        <topology evidence="1">Multi-pass membrane protein</topology>
    </subcellularLocation>
</comment>
<evidence type="ECO:0000256" key="4">
    <source>
        <dbReference type="ARBA" id="ARBA00012634"/>
    </source>
</evidence>
<feature type="transmembrane region" description="Helical" evidence="13">
    <location>
        <begin position="451"/>
        <end position="471"/>
    </location>
</feature>
<dbReference type="FunFam" id="1.20.144.10:FF:000018">
    <property type="entry name" value="Glucose-6-phosphatase"/>
    <property type="match status" value="1"/>
</dbReference>
<keyword evidence="7" id="KW-0378">Hydrolase</keyword>
<dbReference type="GO" id="GO:0004346">
    <property type="term" value="F:glucose-6-phosphatase activity"/>
    <property type="evidence" value="ECO:0007669"/>
    <property type="project" value="UniProtKB-EC"/>
</dbReference>
<keyword evidence="10 13" id="KW-0472">Membrane</keyword>
<evidence type="ECO:0000256" key="3">
    <source>
        <dbReference type="ARBA" id="ARBA00009266"/>
    </source>
</evidence>
<evidence type="ECO:0000256" key="10">
    <source>
        <dbReference type="ARBA" id="ARBA00023136"/>
    </source>
</evidence>
<dbReference type="Proteomes" id="UP000694428">
    <property type="component" value="Unplaced"/>
</dbReference>
<keyword evidence="8" id="KW-0256">Endoplasmic reticulum</keyword>
<feature type="transmembrane region" description="Helical" evidence="13">
    <location>
        <begin position="344"/>
        <end position="363"/>
    </location>
</feature>
<evidence type="ECO:0000256" key="7">
    <source>
        <dbReference type="ARBA" id="ARBA00022801"/>
    </source>
</evidence>
<evidence type="ECO:0000256" key="9">
    <source>
        <dbReference type="ARBA" id="ARBA00022989"/>
    </source>
</evidence>
<dbReference type="Pfam" id="PF01569">
    <property type="entry name" value="PAP2"/>
    <property type="match status" value="1"/>
</dbReference>